<reference evidence="3" key="1">
    <citation type="journal article" date="2020" name="Stud. Mycol.">
        <title>101 Dothideomycetes genomes: a test case for predicting lifestyles and emergence of pathogens.</title>
        <authorList>
            <person name="Haridas S."/>
            <person name="Albert R."/>
            <person name="Binder M."/>
            <person name="Bloem J."/>
            <person name="Labutti K."/>
            <person name="Salamov A."/>
            <person name="Andreopoulos B."/>
            <person name="Baker S."/>
            <person name="Barry K."/>
            <person name="Bills G."/>
            <person name="Bluhm B."/>
            <person name="Cannon C."/>
            <person name="Castanera R."/>
            <person name="Culley D."/>
            <person name="Daum C."/>
            <person name="Ezra D."/>
            <person name="Gonzalez J."/>
            <person name="Henrissat B."/>
            <person name="Kuo A."/>
            <person name="Liang C."/>
            <person name="Lipzen A."/>
            <person name="Lutzoni F."/>
            <person name="Magnuson J."/>
            <person name="Mondo S."/>
            <person name="Nolan M."/>
            <person name="Ohm R."/>
            <person name="Pangilinan J."/>
            <person name="Park H.-J."/>
            <person name="Ramirez L."/>
            <person name="Alfaro M."/>
            <person name="Sun H."/>
            <person name="Tritt A."/>
            <person name="Yoshinaga Y."/>
            <person name="Zwiers L.-H."/>
            <person name="Turgeon B."/>
            <person name="Goodwin S."/>
            <person name="Spatafora J."/>
            <person name="Crous P."/>
            <person name="Grigoriev I."/>
        </authorList>
    </citation>
    <scope>NUCLEOTIDE SEQUENCE</scope>
    <source>
        <strain evidence="3">CBS 125425</strain>
    </source>
</reference>
<keyword evidence="1" id="KW-1133">Transmembrane helix</keyword>
<feature type="transmembrane region" description="Helical" evidence="1">
    <location>
        <begin position="86"/>
        <end position="111"/>
    </location>
</feature>
<evidence type="ECO:0000256" key="1">
    <source>
        <dbReference type="SAM" id="Phobius"/>
    </source>
</evidence>
<gene>
    <name evidence="3" type="ORF">EJ04DRAFT_504275</name>
</gene>
<organism evidence="3 4">
    <name type="scientific">Polyplosphaeria fusca</name>
    <dbReference type="NCBI Taxonomy" id="682080"/>
    <lineage>
        <taxon>Eukaryota</taxon>
        <taxon>Fungi</taxon>
        <taxon>Dikarya</taxon>
        <taxon>Ascomycota</taxon>
        <taxon>Pezizomycotina</taxon>
        <taxon>Dothideomycetes</taxon>
        <taxon>Pleosporomycetidae</taxon>
        <taxon>Pleosporales</taxon>
        <taxon>Tetraplosphaeriaceae</taxon>
        <taxon>Polyplosphaeria</taxon>
    </lineage>
</organism>
<feature type="transmembrane region" description="Helical" evidence="1">
    <location>
        <begin position="601"/>
        <end position="622"/>
    </location>
</feature>
<evidence type="ECO:0000313" key="4">
    <source>
        <dbReference type="Proteomes" id="UP000799444"/>
    </source>
</evidence>
<feature type="domain" description="DUF6536" evidence="2">
    <location>
        <begin position="87"/>
        <end position="220"/>
    </location>
</feature>
<feature type="transmembrane region" description="Helical" evidence="1">
    <location>
        <begin position="642"/>
        <end position="665"/>
    </location>
</feature>
<feature type="transmembrane region" description="Helical" evidence="1">
    <location>
        <begin position="197"/>
        <end position="214"/>
    </location>
</feature>
<dbReference type="OrthoDB" id="5429634at2759"/>
<keyword evidence="1" id="KW-0472">Membrane</keyword>
<accession>A0A9P4QJ77</accession>
<evidence type="ECO:0000259" key="2">
    <source>
        <dbReference type="Pfam" id="PF20163"/>
    </source>
</evidence>
<keyword evidence="4" id="KW-1185">Reference proteome</keyword>
<name>A0A9P4QJ77_9PLEO</name>
<dbReference type="AlphaFoldDB" id="A0A9P4QJ77"/>
<dbReference type="EMBL" id="ML996286">
    <property type="protein sequence ID" value="KAF2728297.1"/>
    <property type="molecule type" value="Genomic_DNA"/>
</dbReference>
<sequence length="735" mass="82846">MAQPLSLIKGFFASDWQPKTQEIINLQFLVRMRNERLATSAASIKEDDNLECGARPQHSKLSHGFLYLLFRSIKVVGSAWDDRFPGWHSGIAGFTILTSILLVLNICALAWTATHRDDGHYATFAVGSYQSISNISGWIHFSIDILSTALLAGSNYCMQCLSSPTRAEVDAAHARGSYLNIGTLSWRNVSTSRKRRICLLSLLTLSSVAIHPIYTSALVTPGLEAVSHADFRAFSQQTPSLMTVYQLGQHTERLRYIQNITTSGQIRDPSLWYNISASECANYETFQTERSTLLIVVNETIQQIFATQDPRLVPYGSTVYSHLLPSFLRHPIYPVYPIFHKGEKNWASTSQWHTRISYCLSRKVPARCRLQINLWFLLTATVLNAIKLSCLLFTFKEQQEPPLVTTGDAIASFLSSRCVHSAGMCLLSQEELTRGKRWGSNEVDVAPTFRRFETRRLRYYHSVSFSRWIYGVIKKQFETTNTDYSLQSLWNMGLGKLDEHSLTKTTLCSFFLGGHDQNKWAKCGVTYGGVSAMIFTSLPQLYLSAIYLSLNHQLTLMIQLRDWARLASHRQAIRVSSPEPYSDQVSTYWLSLPYLYSIPLLLTRISLGWLVSQSLFIVRYVIYEDLSIDDASDVSYTMGFSAIALIYSFIFGLVIFGVSVAIGFCKCTVGMPLGPQNSLVIAAACHPPETDRYAAKKMVKWGAIPTGDTEEASLPHHCTITSRRVENPLEGRWYE</sequence>
<dbReference type="Proteomes" id="UP000799444">
    <property type="component" value="Unassembled WGS sequence"/>
</dbReference>
<dbReference type="InterPro" id="IPR046623">
    <property type="entry name" value="DUF6536"/>
</dbReference>
<comment type="caution">
    <text evidence="3">The sequence shown here is derived from an EMBL/GenBank/DDBJ whole genome shotgun (WGS) entry which is preliminary data.</text>
</comment>
<dbReference type="PANTHER" id="PTHR35395:SF1">
    <property type="entry name" value="DUF6536 DOMAIN-CONTAINING PROTEIN"/>
    <property type="match status" value="1"/>
</dbReference>
<proteinExistence type="predicted"/>
<protein>
    <recommendedName>
        <fullName evidence="2">DUF6536 domain-containing protein</fullName>
    </recommendedName>
</protein>
<dbReference type="Pfam" id="PF20163">
    <property type="entry name" value="DUF6536"/>
    <property type="match status" value="1"/>
</dbReference>
<keyword evidence="1" id="KW-0812">Transmembrane</keyword>
<evidence type="ECO:0000313" key="3">
    <source>
        <dbReference type="EMBL" id="KAF2728297.1"/>
    </source>
</evidence>
<dbReference type="PANTHER" id="PTHR35395">
    <property type="entry name" value="DUF6536 DOMAIN-CONTAINING PROTEIN"/>
    <property type="match status" value="1"/>
</dbReference>